<dbReference type="Pfam" id="PF00147">
    <property type="entry name" value="Fibrinogen_C"/>
    <property type="match status" value="1"/>
</dbReference>
<protein>
    <recommendedName>
        <fullName evidence="1">Fibrinogen C-terminal domain-containing protein</fullName>
    </recommendedName>
</protein>
<accession>A0A8B6G8A6</accession>
<feature type="non-terminal residue" evidence="2">
    <location>
        <position position="1"/>
    </location>
</feature>
<sequence>DEMSYYNGMKFTKYDQDNDNYGGNCANNSVFRCGWWYNECWNYRSAMLDGYYTQRNSSIQGIRYQTLLERIQKNSTMNIRKV</sequence>
<dbReference type="EMBL" id="UYJE01008027">
    <property type="protein sequence ID" value="VDI60320.1"/>
    <property type="molecule type" value="Genomic_DNA"/>
</dbReference>
<organism evidence="2 3">
    <name type="scientific">Mytilus galloprovincialis</name>
    <name type="common">Mediterranean mussel</name>
    <dbReference type="NCBI Taxonomy" id="29158"/>
    <lineage>
        <taxon>Eukaryota</taxon>
        <taxon>Metazoa</taxon>
        <taxon>Spiralia</taxon>
        <taxon>Lophotrochozoa</taxon>
        <taxon>Mollusca</taxon>
        <taxon>Bivalvia</taxon>
        <taxon>Autobranchia</taxon>
        <taxon>Pteriomorphia</taxon>
        <taxon>Mytilida</taxon>
        <taxon>Mytiloidea</taxon>
        <taxon>Mytilidae</taxon>
        <taxon>Mytilinae</taxon>
        <taxon>Mytilus</taxon>
    </lineage>
</organism>
<feature type="domain" description="Fibrinogen C-terminal" evidence="1">
    <location>
        <begin position="1"/>
        <end position="82"/>
    </location>
</feature>
<dbReference type="InterPro" id="IPR002181">
    <property type="entry name" value="Fibrinogen_a/b/g_C_dom"/>
</dbReference>
<reference evidence="2" key="1">
    <citation type="submission" date="2018-11" db="EMBL/GenBank/DDBJ databases">
        <authorList>
            <person name="Alioto T."/>
            <person name="Alioto T."/>
        </authorList>
    </citation>
    <scope>NUCLEOTIDE SEQUENCE</scope>
</reference>
<dbReference type="Proteomes" id="UP000596742">
    <property type="component" value="Unassembled WGS sequence"/>
</dbReference>
<keyword evidence="3" id="KW-1185">Reference proteome</keyword>
<evidence type="ECO:0000313" key="3">
    <source>
        <dbReference type="Proteomes" id="UP000596742"/>
    </source>
</evidence>
<dbReference type="SUPFAM" id="SSF56496">
    <property type="entry name" value="Fibrinogen C-terminal domain-like"/>
    <property type="match status" value="1"/>
</dbReference>
<evidence type="ECO:0000259" key="1">
    <source>
        <dbReference type="PROSITE" id="PS51406"/>
    </source>
</evidence>
<comment type="caution">
    <text evidence="2">The sequence shown here is derived from an EMBL/GenBank/DDBJ whole genome shotgun (WGS) entry which is preliminary data.</text>
</comment>
<dbReference type="Gene3D" id="4.10.530.10">
    <property type="entry name" value="Gamma-fibrinogen Carboxyl Terminal Fragment, domain 2"/>
    <property type="match status" value="1"/>
</dbReference>
<dbReference type="AlphaFoldDB" id="A0A8B6G8A6"/>
<dbReference type="PROSITE" id="PS51406">
    <property type="entry name" value="FIBRINOGEN_C_2"/>
    <property type="match status" value="1"/>
</dbReference>
<proteinExistence type="predicted"/>
<evidence type="ECO:0000313" key="2">
    <source>
        <dbReference type="EMBL" id="VDI60320.1"/>
    </source>
</evidence>
<dbReference type="OrthoDB" id="6145874at2759"/>
<gene>
    <name evidence="2" type="ORF">MGAL_10B001457</name>
</gene>
<dbReference type="InterPro" id="IPR036056">
    <property type="entry name" value="Fibrinogen-like_C"/>
</dbReference>
<name>A0A8B6G8A6_MYTGA</name>